<dbReference type="Proteomes" id="UP001610432">
    <property type="component" value="Unassembled WGS sequence"/>
</dbReference>
<evidence type="ECO:0000256" key="1">
    <source>
        <dbReference type="PROSITE-ProRule" id="PRU00339"/>
    </source>
</evidence>
<dbReference type="InterPro" id="IPR011990">
    <property type="entry name" value="TPR-like_helical_dom_sf"/>
</dbReference>
<dbReference type="PROSITE" id="PS50005">
    <property type="entry name" value="TPR"/>
    <property type="match status" value="1"/>
</dbReference>
<evidence type="ECO:0000313" key="4">
    <source>
        <dbReference type="EMBL" id="KAL2870888.1"/>
    </source>
</evidence>
<dbReference type="Pfam" id="PF00931">
    <property type="entry name" value="NB-ARC"/>
    <property type="match status" value="1"/>
</dbReference>
<feature type="domain" description="NB-ARC" evidence="2">
    <location>
        <begin position="167"/>
        <end position="306"/>
    </location>
</feature>
<comment type="caution">
    <text evidence="4">The sequence shown here is derived from an EMBL/GenBank/DDBJ whole genome shotgun (WGS) entry which is preliminary data.</text>
</comment>
<dbReference type="SUPFAM" id="SSF52540">
    <property type="entry name" value="P-loop containing nucleoside triphosphate hydrolases"/>
    <property type="match status" value="1"/>
</dbReference>
<dbReference type="Gene3D" id="1.25.40.10">
    <property type="entry name" value="Tetratricopeptide repeat domain"/>
    <property type="match status" value="2"/>
</dbReference>
<evidence type="ECO:0000259" key="3">
    <source>
        <dbReference type="Pfam" id="PF17107"/>
    </source>
</evidence>
<sequence length="725" mass="81637">MEVISGISAVIGLLDASIELFKHTQKDLKLSEMIETVGRQLLIIRSTLEACHTHLLPRRDTIPEDVAEALEKTLDACETKAYNLKKIFVKITPDQSTPWQTRYAAIVRRLGKGSKVEELMRAITEDVQIIVNHHAAPEDFSFHEPAGIRLGRAPFIAAELFVGREKELNKIAETIQPVSESHEQQRLVLGGMGGIGKTQLAIAYAKSHHHSYSSVFWLNAESEATLNDSFLSIAKQIFKLQQPDKLRGEEAVIHVCQWLSDPQNPRWLLIFDNYDDPGEYEIEQYYPLASHGVLLITTRQPNRVAGKKIMVQPLRSIEDGLVILQRRSEQVNAKDDPHARKLAERLAGLPLALATAGAFLRQSTLTFEHYLQEYENHWNIDPRRPVQLEEYQNRTLFTTWDLSYTRLKADDPKAGELLTMLAYFGNQSLWYELFNAGLTNACPQWLRELVHNQISLDSAMKTLADYCFLEVQTQQRSWSMHMCVHDWTLTVLNKAIDSQKYWYAFECVAGSIPDNTEYLEHSSLSGIAVHATRLIHPRFVQAGILDNIEESRLAEIGSIAILLQKQVQFVAAEEMYQRALAGCEKALGPDHISTLGAVHNLGNLYFNQGKLNKAEEIYQRALVGFTEALGPDHISILDIAQGKLNKAEEIYQQALVGFMESLGPDHISTLDTVHNLGILYKAQGKLNKAEEMYLQALVGFTEALGPEHPKTLAAAKNLSSLASFR</sequence>
<accession>A0ABR4M259</accession>
<dbReference type="RefSeq" id="XP_070889867.1">
    <property type="nucleotide sequence ID" value="XM_071030825.1"/>
</dbReference>
<dbReference type="PRINTS" id="PR00364">
    <property type="entry name" value="DISEASERSIST"/>
</dbReference>
<dbReference type="Gene3D" id="3.40.50.300">
    <property type="entry name" value="P-loop containing nucleotide triphosphate hydrolases"/>
    <property type="match status" value="1"/>
</dbReference>
<dbReference type="GeneID" id="98145897"/>
<dbReference type="InterPro" id="IPR019734">
    <property type="entry name" value="TPR_rpt"/>
</dbReference>
<feature type="domain" description="NACHT-NTPase and P-loop NTPases N-terminal" evidence="3">
    <location>
        <begin position="7"/>
        <end position="129"/>
    </location>
</feature>
<dbReference type="PANTHER" id="PTHR46082:SF6">
    <property type="entry name" value="AAA+ ATPASE DOMAIN-CONTAINING PROTEIN-RELATED"/>
    <property type="match status" value="1"/>
</dbReference>
<dbReference type="EMBL" id="JBFXLQ010000004">
    <property type="protein sequence ID" value="KAL2870888.1"/>
    <property type="molecule type" value="Genomic_DNA"/>
</dbReference>
<dbReference type="InterPro" id="IPR031352">
    <property type="entry name" value="SesA"/>
</dbReference>
<dbReference type="InterPro" id="IPR042197">
    <property type="entry name" value="Apaf_helical"/>
</dbReference>
<protein>
    <submittedName>
        <fullName evidence="4">TPR-like protein</fullName>
    </submittedName>
</protein>
<dbReference type="Gene3D" id="1.10.8.430">
    <property type="entry name" value="Helical domain of apoptotic protease-activating factors"/>
    <property type="match status" value="1"/>
</dbReference>
<dbReference type="SUPFAM" id="SSF48452">
    <property type="entry name" value="TPR-like"/>
    <property type="match status" value="1"/>
</dbReference>
<dbReference type="Pfam" id="PF17107">
    <property type="entry name" value="SesA"/>
    <property type="match status" value="1"/>
</dbReference>
<organism evidence="4 5">
    <name type="scientific">Aspergillus lucknowensis</name>
    <dbReference type="NCBI Taxonomy" id="176173"/>
    <lineage>
        <taxon>Eukaryota</taxon>
        <taxon>Fungi</taxon>
        <taxon>Dikarya</taxon>
        <taxon>Ascomycota</taxon>
        <taxon>Pezizomycotina</taxon>
        <taxon>Eurotiomycetes</taxon>
        <taxon>Eurotiomycetidae</taxon>
        <taxon>Eurotiales</taxon>
        <taxon>Aspergillaceae</taxon>
        <taxon>Aspergillus</taxon>
        <taxon>Aspergillus subgen. Nidulantes</taxon>
    </lineage>
</organism>
<dbReference type="InterPro" id="IPR002182">
    <property type="entry name" value="NB-ARC"/>
</dbReference>
<dbReference type="InterPro" id="IPR053137">
    <property type="entry name" value="NLR-like"/>
</dbReference>
<keyword evidence="1" id="KW-0802">TPR repeat</keyword>
<proteinExistence type="predicted"/>
<feature type="repeat" description="TPR" evidence="1">
    <location>
        <begin position="595"/>
        <end position="628"/>
    </location>
</feature>
<dbReference type="PANTHER" id="PTHR46082">
    <property type="entry name" value="ATP/GTP-BINDING PROTEIN-RELATED"/>
    <property type="match status" value="1"/>
</dbReference>
<dbReference type="InterPro" id="IPR027417">
    <property type="entry name" value="P-loop_NTPase"/>
</dbReference>
<reference evidence="4 5" key="1">
    <citation type="submission" date="2024-07" db="EMBL/GenBank/DDBJ databases">
        <title>Section-level genome sequencing and comparative genomics of Aspergillus sections Usti and Cavernicolus.</title>
        <authorList>
            <consortium name="Lawrence Berkeley National Laboratory"/>
            <person name="Nybo J.L."/>
            <person name="Vesth T.C."/>
            <person name="Theobald S."/>
            <person name="Frisvad J.C."/>
            <person name="Larsen T.O."/>
            <person name="Kjaerboelling I."/>
            <person name="Rothschild-Mancinelli K."/>
            <person name="Lyhne E.K."/>
            <person name="Kogle M.E."/>
            <person name="Barry K."/>
            <person name="Clum A."/>
            <person name="Na H."/>
            <person name="Ledsgaard L."/>
            <person name="Lin J."/>
            <person name="Lipzen A."/>
            <person name="Kuo A."/>
            <person name="Riley R."/>
            <person name="Mondo S."/>
            <person name="Labutti K."/>
            <person name="Haridas S."/>
            <person name="Pangalinan J."/>
            <person name="Salamov A.A."/>
            <person name="Simmons B.A."/>
            <person name="Magnuson J.K."/>
            <person name="Chen J."/>
            <person name="Drula E."/>
            <person name="Henrissat B."/>
            <person name="Wiebenga A."/>
            <person name="Lubbers R.J."/>
            <person name="Gomes A.C."/>
            <person name="Macurrencykelacurrency M.R."/>
            <person name="Stajich J."/>
            <person name="Grigoriev I.V."/>
            <person name="Mortensen U.H."/>
            <person name="De Vries R.P."/>
            <person name="Baker S.E."/>
            <person name="Andersen M.R."/>
        </authorList>
    </citation>
    <scope>NUCLEOTIDE SEQUENCE [LARGE SCALE GENOMIC DNA]</scope>
    <source>
        <strain evidence="4 5">CBS 449.75</strain>
    </source>
</reference>
<evidence type="ECO:0000313" key="5">
    <source>
        <dbReference type="Proteomes" id="UP001610432"/>
    </source>
</evidence>
<name>A0ABR4M259_9EURO</name>
<keyword evidence="5" id="KW-1185">Reference proteome</keyword>
<gene>
    <name evidence="4" type="ORF">BJX67DRAFT_369832</name>
</gene>
<dbReference type="Pfam" id="PF13424">
    <property type="entry name" value="TPR_12"/>
    <property type="match status" value="2"/>
</dbReference>
<evidence type="ECO:0000259" key="2">
    <source>
        <dbReference type="Pfam" id="PF00931"/>
    </source>
</evidence>